<dbReference type="GO" id="GO:0005975">
    <property type="term" value="P:carbohydrate metabolic process"/>
    <property type="evidence" value="ECO:0007669"/>
    <property type="project" value="InterPro"/>
</dbReference>
<dbReference type="InterPro" id="IPR017853">
    <property type="entry name" value="GH"/>
</dbReference>
<dbReference type="GO" id="GO:0090599">
    <property type="term" value="F:alpha-glucosidase activity"/>
    <property type="evidence" value="ECO:0007669"/>
    <property type="project" value="TreeGrafter"/>
</dbReference>
<keyword evidence="2" id="KW-0326">Glycosidase</keyword>
<feature type="domain" description="DUF5110" evidence="4">
    <location>
        <begin position="613"/>
        <end position="682"/>
    </location>
</feature>
<sequence length="798" mass="90678">MKEYYIPETHPQSDPRNCICGAHYRITLLTEKLARLEYSEDGVFEDGPTQVVWNRDFPPVEYTVKRDKTGIVVRTSRLQIQYDEQPFSPQGLSITLHGFNEAHRGGWHYGDKAEDLKGTARTLDEVDGDNVTLESGLVSRGGFAVLDDSHSLLLTKDGWLAPRKAGVQDLYFFGYGPDYLEAVQDFYRLSGPAPMLPRYALGNWWSRYYPYSAQSYLELMDRFEKEEMPFTVGVLDMDWHLVDIDPKYGSGWTGFTWNRDLFPDPEGLLRTLHEKGLRVTLNLHPADGIRAYEEAYPVLAEHMQVDTQNGDPVNFDPCDPDFLQYYYEDVLHPLEAQGVDFWWIDWQQGTKTRMAGLDPLWVLNHYGYLDTGRDGKRSLNLSRYAGPGSHRYPLGFSGDTIVTWESLAFQPYFTATASNIGYCWWSHDIGGHMQGYKDDELMARWTQYGVFSPIMRLHSSCSEFYGKEPWRYKAETAAAMKDALQLRHKMLPYLYTMNHRCYADRVPLVLPLYYGAPEEAERYRYPNEYYFGSELLVAPITTPRIKGLNAAKEKVYLPAGLWYDIFENRAYRGGRAVTVYRPLDKVPVFAKAGAILPFTDEIDPNHAVGNPDQLHLYVYLGADGAFTLYEDDNETCRYQTEDGALTPMTLTDGEQTVFRVGPARGETRWLPAQRRYKLDFVGCRDCTGELSVCVDGQPVTFDAVYDESTRTLCVELEAVPVSAELTVSLGAHAAAPGNDVQGEVFRFLDQAEIDFPSKDRIYATVCAQPDSGTALSDLFALDLPEDLYGALSELLTAY</sequence>
<evidence type="ECO:0000259" key="4">
    <source>
        <dbReference type="Pfam" id="PF17137"/>
    </source>
</evidence>
<keyword evidence="2 6" id="KW-0378">Hydrolase</keyword>
<dbReference type="InterPro" id="IPR013780">
    <property type="entry name" value="Glyco_hydro_b"/>
</dbReference>
<feature type="domain" description="Glycosyl hydrolase family 31 C-terminal" evidence="5">
    <location>
        <begin position="506"/>
        <end position="596"/>
    </location>
</feature>
<dbReference type="Pfam" id="PF01055">
    <property type="entry name" value="Glyco_hydro_31_2nd"/>
    <property type="match status" value="1"/>
</dbReference>
<dbReference type="GO" id="GO:0006491">
    <property type="term" value="P:N-glycan processing"/>
    <property type="evidence" value="ECO:0007669"/>
    <property type="project" value="TreeGrafter"/>
</dbReference>
<dbReference type="SUPFAM" id="SSF51445">
    <property type="entry name" value="(Trans)glycosidases"/>
    <property type="match status" value="1"/>
</dbReference>
<dbReference type="InterPro" id="IPR033403">
    <property type="entry name" value="DUF5110"/>
</dbReference>
<name>A0A9D2ESK0_9FIRM</name>
<evidence type="ECO:0000256" key="2">
    <source>
        <dbReference type="RuleBase" id="RU361185"/>
    </source>
</evidence>
<dbReference type="Pfam" id="PF17137">
    <property type="entry name" value="DUF5110"/>
    <property type="match status" value="1"/>
</dbReference>
<dbReference type="PANTHER" id="PTHR22762:SF89">
    <property type="entry name" value="ALPHA-XYLOSIDASE"/>
    <property type="match status" value="1"/>
</dbReference>
<dbReference type="EMBL" id="DXBP01000064">
    <property type="protein sequence ID" value="HIZ43019.1"/>
    <property type="molecule type" value="Genomic_DNA"/>
</dbReference>
<evidence type="ECO:0000256" key="1">
    <source>
        <dbReference type="ARBA" id="ARBA00007806"/>
    </source>
</evidence>
<reference evidence="6" key="1">
    <citation type="journal article" date="2021" name="PeerJ">
        <title>Extensive microbial diversity within the chicken gut microbiome revealed by metagenomics and culture.</title>
        <authorList>
            <person name="Gilroy R."/>
            <person name="Ravi A."/>
            <person name="Getino M."/>
            <person name="Pursley I."/>
            <person name="Horton D.L."/>
            <person name="Alikhan N.F."/>
            <person name="Baker D."/>
            <person name="Gharbi K."/>
            <person name="Hall N."/>
            <person name="Watson M."/>
            <person name="Adriaenssens E.M."/>
            <person name="Foster-Nyarko E."/>
            <person name="Jarju S."/>
            <person name="Secka A."/>
            <person name="Antonio M."/>
            <person name="Oren A."/>
            <person name="Chaudhuri R.R."/>
            <person name="La Ragione R."/>
            <person name="Hildebrand F."/>
            <person name="Pallen M.J."/>
        </authorList>
    </citation>
    <scope>NUCLEOTIDE SEQUENCE</scope>
    <source>
        <strain evidence="6">ChiSxjej1B13-11774</strain>
    </source>
</reference>
<gene>
    <name evidence="6" type="ORF">H9811_10730</name>
</gene>
<dbReference type="Gene3D" id="2.60.40.1180">
    <property type="entry name" value="Golgi alpha-mannosidase II"/>
    <property type="match status" value="2"/>
</dbReference>
<dbReference type="Proteomes" id="UP000824048">
    <property type="component" value="Unassembled WGS sequence"/>
</dbReference>
<evidence type="ECO:0000259" key="3">
    <source>
        <dbReference type="Pfam" id="PF01055"/>
    </source>
</evidence>
<comment type="similarity">
    <text evidence="1 2">Belongs to the glycosyl hydrolase 31 family.</text>
</comment>
<dbReference type="SUPFAM" id="SSF51011">
    <property type="entry name" value="Glycosyl hydrolase domain"/>
    <property type="match status" value="1"/>
</dbReference>
<proteinExistence type="inferred from homology"/>
<organism evidence="6 7">
    <name type="scientific">Candidatus Gemmiger excrementigallinarum</name>
    <dbReference type="NCBI Taxonomy" id="2838609"/>
    <lineage>
        <taxon>Bacteria</taxon>
        <taxon>Bacillati</taxon>
        <taxon>Bacillota</taxon>
        <taxon>Clostridia</taxon>
        <taxon>Eubacteriales</taxon>
        <taxon>Gemmiger</taxon>
    </lineage>
</organism>
<evidence type="ECO:0000313" key="7">
    <source>
        <dbReference type="Proteomes" id="UP000824048"/>
    </source>
</evidence>
<dbReference type="CDD" id="cd06595">
    <property type="entry name" value="GH31_u1"/>
    <property type="match status" value="1"/>
</dbReference>
<dbReference type="AlphaFoldDB" id="A0A9D2ESK0"/>
<accession>A0A9D2ESK0</accession>
<dbReference type="InterPro" id="IPR000322">
    <property type="entry name" value="Glyco_hydro_31_TIM"/>
</dbReference>
<evidence type="ECO:0000259" key="5">
    <source>
        <dbReference type="Pfam" id="PF21365"/>
    </source>
</evidence>
<dbReference type="Gene3D" id="2.60.40.1760">
    <property type="entry name" value="glycosyl hydrolase (family 31)"/>
    <property type="match status" value="1"/>
</dbReference>
<protein>
    <submittedName>
        <fullName evidence="6">Glycoside hydrolase family 31 protein</fullName>
    </submittedName>
</protein>
<dbReference type="Gene3D" id="3.20.20.80">
    <property type="entry name" value="Glycosidases"/>
    <property type="match status" value="1"/>
</dbReference>
<dbReference type="InterPro" id="IPR048395">
    <property type="entry name" value="Glyco_hydro_31_C"/>
</dbReference>
<dbReference type="PANTHER" id="PTHR22762">
    <property type="entry name" value="ALPHA-GLUCOSIDASE"/>
    <property type="match status" value="1"/>
</dbReference>
<comment type="caution">
    <text evidence="6">The sequence shown here is derived from an EMBL/GenBank/DDBJ whole genome shotgun (WGS) entry which is preliminary data.</text>
</comment>
<reference evidence="6" key="2">
    <citation type="submission" date="2021-04" db="EMBL/GenBank/DDBJ databases">
        <authorList>
            <person name="Gilroy R."/>
        </authorList>
    </citation>
    <scope>NUCLEOTIDE SEQUENCE</scope>
    <source>
        <strain evidence="6">ChiSxjej1B13-11774</strain>
    </source>
</reference>
<feature type="domain" description="Glycoside hydrolase family 31 TIM barrel" evidence="3">
    <location>
        <begin position="194"/>
        <end position="497"/>
    </location>
</feature>
<dbReference type="Pfam" id="PF21365">
    <property type="entry name" value="Glyco_hydro_31_3rd"/>
    <property type="match status" value="1"/>
</dbReference>
<evidence type="ECO:0000313" key="6">
    <source>
        <dbReference type="EMBL" id="HIZ43019.1"/>
    </source>
</evidence>